<evidence type="ECO:0000259" key="7">
    <source>
        <dbReference type="Pfam" id="PF00755"/>
    </source>
</evidence>
<dbReference type="GO" id="GO:0005739">
    <property type="term" value="C:mitochondrion"/>
    <property type="evidence" value="ECO:0007669"/>
    <property type="project" value="TreeGrafter"/>
</dbReference>
<comment type="similarity">
    <text evidence="1 5">Belongs to the carnitine/choline acetyltransferase family.</text>
</comment>
<evidence type="ECO:0000256" key="1">
    <source>
        <dbReference type="ARBA" id="ARBA00005232"/>
    </source>
</evidence>
<dbReference type="SUPFAM" id="SSF52777">
    <property type="entry name" value="CoA-dependent acyltransferases"/>
    <property type="match status" value="2"/>
</dbReference>
<dbReference type="GO" id="GO:0004095">
    <property type="term" value="F:carnitine O-palmitoyltransferase activity"/>
    <property type="evidence" value="ECO:0007669"/>
    <property type="project" value="TreeGrafter"/>
</dbReference>
<keyword evidence="9" id="KW-1185">Reference proteome</keyword>
<evidence type="ECO:0000256" key="2">
    <source>
        <dbReference type="ARBA" id="ARBA00022679"/>
    </source>
</evidence>
<evidence type="ECO:0000256" key="4">
    <source>
        <dbReference type="PIRSR" id="PIRSR600542-1"/>
    </source>
</evidence>
<gene>
    <name evidence="8" type="ORF">DPMN_095022</name>
</gene>
<dbReference type="GO" id="GO:0006631">
    <property type="term" value="P:fatty acid metabolic process"/>
    <property type="evidence" value="ECO:0007669"/>
    <property type="project" value="TreeGrafter"/>
</dbReference>
<dbReference type="InterPro" id="IPR023213">
    <property type="entry name" value="CAT-like_dom_sf"/>
</dbReference>
<accession>A0A9D4R3E1</accession>
<protein>
    <recommendedName>
        <fullName evidence="7">Choline/carnitine acyltransferase domain-containing protein</fullName>
    </recommendedName>
</protein>
<evidence type="ECO:0000256" key="3">
    <source>
        <dbReference type="ARBA" id="ARBA00023315"/>
    </source>
</evidence>
<proteinExistence type="inferred from homology"/>
<keyword evidence="6" id="KW-0472">Membrane</keyword>
<reference evidence="8" key="2">
    <citation type="submission" date="2020-11" db="EMBL/GenBank/DDBJ databases">
        <authorList>
            <person name="McCartney M.A."/>
            <person name="Auch B."/>
            <person name="Kono T."/>
            <person name="Mallez S."/>
            <person name="Becker A."/>
            <person name="Gohl D.M."/>
            <person name="Silverstein K.A.T."/>
            <person name="Koren S."/>
            <person name="Bechman K.B."/>
            <person name="Herman A."/>
            <person name="Abrahante J.E."/>
            <person name="Garbe J."/>
        </authorList>
    </citation>
    <scope>NUCLEOTIDE SEQUENCE</scope>
    <source>
        <strain evidence="8">Duluth1</strain>
        <tissue evidence="8">Whole animal</tissue>
    </source>
</reference>
<dbReference type="GO" id="GO:0009437">
    <property type="term" value="P:carnitine metabolic process"/>
    <property type="evidence" value="ECO:0007669"/>
    <property type="project" value="TreeGrafter"/>
</dbReference>
<name>A0A9D4R3E1_DREPO</name>
<dbReference type="InterPro" id="IPR042231">
    <property type="entry name" value="Cho/carn_acyl_trans_2"/>
</dbReference>
<sequence length="717" mass="82156">MFRVMGSMMPYRNRAFDIYKRNFSEASAVGFLSAILFTVFSEPVKNLVDLGEKWMELTGIPYQMNIALLGFIVGYGTTKMFLLMRMQLFKMLLAYQGWMFNPKSVTTQMWALMLGLLRGNGKYPTFYFESLLPRLPIPELNSTLDKFLASMKAIMSDEEYIELLTNTETFRVKEGPKLHEYLKQRSINKRNWLAEFWLNMVYLGWREPCAVNVNCYALDRKAQPSTNQLARAANMIYHVVKFYQDVVDETLVPQYMQDMIPIAMDGYKRTFCTVRVPKPGLDEIVTYKDQKHVVVYRKGVFYSLDVFKADGEGKEIQVSIPELHVQLQRICELADEEKDTCPVALFTAQNRDFWAKVRERLIAIDVNRESILAIDSSIGFFTLDEERPKDIDEEAMNSMTGQGTNRYFDKALQYITYANGKVGINAEHSCSDATVPGRIWEYILSMETYKEDGSVPKAPDHIISKLKPPVKLEWNLSGLEPEISESMEHFKKLAFSFVTKSVFADFGKGFIKKKRLSPDGFLQMAIQLAYFKMNGKCVKTYESASTRMFSDGRTETIRPVTEASVAWCKAMSLIKGTTREQKILLLKRAINAQTKLKNEAVVAMGYDRHMFGLYACCREMGMEVPEIFKNKYMFMLDIVSTSQTPTQYTDIWREESSCLGGGFATVNPDGYGISYIIVGEDLILFHVSSNKYSTETSSHKMADAILDSMNEMRELLN</sequence>
<dbReference type="AlphaFoldDB" id="A0A9D4R3E1"/>
<dbReference type="InterPro" id="IPR000542">
    <property type="entry name" value="Carn_acyl_trans"/>
</dbReference>
<keyword evidence="2 5" id="KW-0808">Transferase</keyword>
<evidence type="ECO:0000256" key="6">
    <source>
        <dbReference type="SAM" id="Phobius"/>
    </source>
</evidence>
<dbReference type="PANTHER" id="PTHR22589">
    <property type="entry name" value="CARNITINE O-ACYLTRANSFERASE"/>
    <property type="match status" value="1"/>
</dbReference>
<keyword evidence="6" id="KW-1133">Transmembrane helix</keyword>
<comment type="caution">
    <text evidence="8">The sequence shown here is derived from an EMBL/GenBank/DDBJ whole genome shotgun (WGS) entry which is preliminary data.</text>
</comment>
<dbReference type="Proteomes" id="UP000828390">
    <property type="component" value="Unassembled WGS sequence"/>
</dbReference>
<dbReference type="Gene3D" id="3.30.559.10">
    <property type="entry name" value="Chloramphenicol acetyltransferase-like domain"/>
    <property type="match status" value="1"/>
</dbReference>
<evidence type="ECO:0000256" key="5">
    <source>
        <dbReference type="RuleBase" id="RU003801"/>
    </source>
</evidence>
<keyword evidence="6" id="KW-0812">Transmembrane</keyword>
<evidence type="ECO:0000313" key="9">
    <source>
        <dbReference type="Proteomes" id="UP000828390"/>
    </source>
</evidence>
<dbReference type="PANTHER" id="PTHR22589:SF113">
    <property type="entry name" value="CARNITINE O-PALMITOYLTRANSFERASE 1, LIVER ISOFORM-LIKE"/>
    <property type="match status" value="1"/>
</dbReference>
<organism evidence="8 9">
    <name type="scientific">Dreissena polymorpha</name>
    <name type="common">Zebra mussel</name>
    <name type="synonym">Mytilus polymorpha</name>
    <dbReference type="NCBI Taxonomy" id="45954"/>
    <lineage>
        <taxon>Eukaryota</taxon>
        <taxon>Metazoa</taxon>
        <taxon>Spiralia</taxon>
        <taxon>Lophotrochozoa</taxon>
        <taxon>Mollusca</taxon>
        <taxon>Bivalvia</taxon>
        <taxon>Autobranchia</taxon>
        <taxon>Heteroconchia</taxon>
        <taxon>Euheterodonta</taxon>
        <taxon>Imparidentia</taxon>
        <taxon>Neoheterodontei</taxon>
        <taxon>Myida</taxon>
        <taxon>Dreissenoidea</taxon>
        <taxon>Dreissenidae</taxon>
        <taxon>Dreissena</taxon>
    </lineage>
</organism>
<feature type="active site" description="Proton acceptor" evidence="4">
    <location>
        <position position="428"/>
    </location>
</feature>
<evidence type="ECO:0000313" key="8">
    <source>
        <dbReference type="EMBL" id="KAH3852512.1"/>
    </source>
</evidence>
<dbReference type="EMBL" id="JAIWYP010000003">
    <property type="protein sequence ID" value="KAH3852512.1"/>
    <property type="molecule type" value="Genomic_DNA"/>
</dbReference>
<reference evidence="8" key="1">
    <citation type="journal article" date="2019" name="bioRxiv">
        <title>The Genome of the Zebra Mussel, Dreissena polymorpha: A Resource for Invasive Species Research.</title>
        <authorList>
            <person name="McCartney M.A."/>
            <person name="Auch B."/>
            <person name="Kono T."/>
            <person name="Mallez S."/>
            <person name="Zhang Y."/>
            <person name="Obille A."/>
            <person name="Becker A."/>
            <person name="Abrahante J.E."/>
            <person name="Garbe J."/>
            <person name="Badalamenti J.P."/>
            <person name="Herman A."/>
            <person name="Mangelson H."/>
            <person name="Liachko I."/>
            <person name="Sullivan S."/>
            <person name="Sone E.D."/>
            <person name="Koren S."/>
            <person name="Silverstein K.A.T."/>
            <person name="Beckman K.B."/>
            <person name="Gohl D.M."/>
        </authorList>
    </citation>
    <scope>NUCLEOTIDE SEQUENCE</scope>
    <source>
        <strain evidence="8">Duluth1</strain>
        <tissue evidence="8">Whole animal</tissue>
    </source>
</reference>
<dbReference type="Gene3D" id="3.30.559.70">
    <property type="entry name" value="Choline/Carnitine o-acyltransferase, domain 2"/>
    <property type="match status" value="1"/>
</dbReference>
<feature type="domain" description="Choline/carnitine acyltransferase" evidence="7">
    <location>
        <begin position="135"/>
        <end position="705"/>
    </location>
</feature>
<keyword evidence="3 5" id="KW-0012">Acyltransferase</keyword>
<dbReference type="InterPro" id="IPR039551">
    <property type="entry name" value="Cho/carn_acyl_trans"/>
</dbReference>
<dbReference type="Pfam" id="PF00755">
    <property type="entry name" value="Carn_acyltransf"/>
    <property type="match status" value="1"/>
</dbReference>
<feature type="transmembrane region" description="Helical" evidence="6">
    <location>
        <begin position="65"/>
        <end position="84"/>
    </location>
</feature>
<dbReference type="OrthoDB" id="240216at2759"/>
<dbReference type="PROSITE" id="PS00440">
    <property type="entry name" value="ACYLTRANSF_C_2"/>
    <property type="match status" value="1"/>
</dbReference>